<evidence type="ECO:0000256" key="3">
    <source>
        <dbReference type="ARBA" id="ARBA00022960"/>
    </source>
</evidence>
<feature type="transmembrane region" description="Helical" evidence="7">
    <location>
        <begin position="238"/>
        <end position="254"/>
    </location>
</feature>
<evidence type="ECO:0000256" key="7">
    <source>
        <dbReference type="SAM" id="Phobius"/>
    </source>
</evidence>
<accession>A0ABV7WKZ6</accession>
<feature type="transmembrane region" description="Helical" evidence="7">
    <location>
        <begin position="380"/>
        <end position="401"/>
    </location>
</feature>
<feature type="transmembrane region" description="Helical" evidence="7">
    <location>
        <begin position="413"/>
        <end position="432"/>
    </location>
</feature>
<comment type="caution">
    <text evidence="8">The sequence shown here is derived from an EMBL/GenBank/DDBJ whole genome shotgun (WGS) entry which is preliminary data.</text>
</comment>
<dbReference type="InterPro" id="IPR001182">
    <property type="entry name" value="FtsW/RodA"/>
</dbReference>
<comment type="subcellular location">
    <subcellularLocation>
        <location evidence="1">Membrane</location>
        <topology evidence="1">Multi-pass membrane protein</topology>
    </subcellularLocation>
</comment>
<feature type="transmembrane region" description="Helical" evidence="7">
    <location>
        <begin position="176"/>
        <end position="194"/>
    </location>
</feature>
<evidence type="ECO:0000256" key="2">
    <source>
        <dbReference type="ARBA" id="ARBA00022692"/>
    </source>
</evidence>
<sequence>MTTVVTALAPGTRRGFELLLVVLSVGISTAAYALVGLTLGGQLPARLVAVSGGLLGLGLLLHVVVRVVAPYADPVMIPIALLINGLGLVMIHRLDLAKDPVTSLAVRQLGFTALGVVTAAVVLVVLRDHRRLRARTYTAMVAGLVLLLLPLVPGIGRTVNGATIWIDLGVTTFQPAELGKIAVVVFFAGYLVVARDTLSLVGPKVLWLRLPRARDLGPILVAWVASVGILVFERDLGTSLLFFGIFVAMLYVATERVSWIVIGLGLFAGGCVVAWRLFSHVQRRVDVWLDPFDPERIEARGGSYQVVQALYGMADGGLLGTGLGRGSPEIVPFAESDFIVAALGEELGLAGLFGIFLLYAILVQRGIRTAIGVRDGFGKLLACGLSFAVAMQVFVVAGGVTRVIPLTGLTMPFLAYGGSSLLGSWVVVALLLRISDLARRPDLPETRPPSLPADDARTQALRPA</sequence>
<evidence type="ECO:0000313" key="9">
    <source>
        <dbReference type="Proteomes" id="UP001595685"/>
    </source>
</evidence>
<feature type="transmembrane region" description="Helical" evidence="7">
    <location>
        <begin position="215"/>
        <end position="232"/>
    </location>
</feature>
<feature type="transmembrane region" description="Helical" evidence="7">
    <location>
        <begin position="338"/>
        <end position="359"/>
    </location>
</feature>
<organism evidence="8 9">
    <name type="scientific">Aquipuribacter hungaricus</name>
    <dbReference type="NCBI Taxonomy" id="545624"/>
    <lineage>
        <taxon>Bacteria</taxon>
        <taxon>Bacillati</taxon>
        <taxon>Actinomycetota</taxon>
        <taxon>Actinomycetes</taxon>
        <taxon>Micrococcales</taxon>
        <taxon>Intrasporangiaceae</taxon>
        <taxon>Aquipuribacter</taxon>
    </lineage>
</organism>
<dbReference type="PANTHER" id="PTHR30474:SF3">
    <property type="entry name" value="PEPTIDOGLYCAN GLYCOSYLTRANSFERASE RODA"/>
    <property type="match status" value="1"/>
</dbReference>
<dbReference type="Proteomes" id="UP001595685">
    <property type="component" value="Unassembled WGS sequence"/>
</dbReference>
<feature type="transmembrane region" description="Helical" evidence="7">
    <location>
        <begin position="259"/>
        <end position="278"/>
    </location>
</feature>
<dbReference type="EMBL" id="JBHRWW010000012">
    <property type="protein sequence ID" value="MFC3689661.1"/>
    <property type="molecule type" value="Genomic_DNA"/>
</dbReference>
<evidence type="ECO:0000256" key="6">
    <source>
        <dbReference type="SAM" id="MobiDB-lite"/>
    </source>
</evidence>
<feature type="transmembrane region" description="Helical" evidence="7">
    <location>
        <begin position="106"/>
        <end position="126"/>
    </location>
</feature>
<feature type="transmembrane region" description="Helical" evidence="7">
    <location>
        <begin position="18"/>
        <end position="39"/>
    </location>
</feature>
<name>A0ABV7WKZ6_9MICO</name>
<reference evidence="9" key="1">
    <citation type="journal article" date="2019" name="Int. J. Syst. Evol. Microbiol.">
        <title>The Global Catalogue of Microorganisms (GCM) 10K type strain sequencing project: providing services to taxonomists for standard genome sequencing and annotation.</title>
        <authorList>
            <consortium name="The Broad Institute Genomics Platform"/>
            <consortium name="The Broad Institute Genome Sequencing Center for Infectious Disease"/>
            <person name="Wu L."/>
            <person name="Ma J."/>
        </authorList>
    </citation>
    <scope>NUCLEOTIDE SEQUENCE [LARGE SCALE GENOMIC DNA]</scope>
    <source>
        <strain evidence="9">NCAIM B.02333</strain>
    </source>
</reference>
<dbReference type="Pfam" id="PF01098">
    <property type="entry name" value="FTSW_RODA_SPOVE"/>
    <property type="match status" value="1"/>
</dbReference>
<keyword evidence="5 7" id="KW-0472">Membrane</keyword>
<dbReference type="RefSeq" id="WP_340290937.1">
    <property type="nucleotide sequence ID" value="NZ_JBBEOI010000026.1"/>
</dbReference>
<evidence type="ECO:0000256" key="5">
    <source>
        <dbReference type="ARBA" id="ARBA00023136"/>
    </source>
</evidence>
<keyword evidence="4 7" id="KW-1133">Transmembrane helix</keyword>
<feature type="transmembrane region" description="Helical" evidence="7">
    <location>
        <begin position="45"/>
        <end position="68"/>
    </location>
</feature>
<gene>
    <name evidence="8" type="ORF">ACFOLH_15035</name>
</gene>
<dbReference type="PANTHER" id="PTHR30474">
    <property type="entry name" value="CELL CYCLE PROTEIN"/>
    <property type="match status" value="1"/>
</dbReference>
<protein>
    <submittedName>
        <fullName evidence="8">FtsW/RodA/SpoVE family cell cycle protein</fullName>
    </submittedName>
</protein>
<evidence type="ECO:0000256" key="4">
    <source>
        <dbReference type="ARBA" id="ARBA00022989"/>
    </source>
</evidence>
<evidence type="ECO:0000313" key="8">
    <source>
        <dbReference type="EMBL" id="MFC3689661.1"/>
    </source>
</evidence>
<keyword evidence="2 7" id="KW-0812">Transmembrane</keyword>
<evidence type="ECO:0000256" key="1">
    <source>
        <dbReference type="ARBA" id="ARBA00004141"/>
    </source>
</evidence>
<feature type="transmembrane region" description="Helical" evidence="7">
    <location>
        <begin position="138"/>
        <end position="156"/>
    </location>
</feature>
<keyword evidence="3" id="KW-0133">Cell shape</keyword>
<feature type="region of interest" description="Disordered" evidence="6">
    <location>
        <begin position="443"/>
        <end position="464"/>
    </location>
</feature>
<feature type="transmembrane region" description="Helical" evidence="7">
    <location>
        <begin position="75"/>
        <end position="94"/>
    </location>
</feature>
<keyword evidence="9" id="KW-1185">Reference proteome</keyword>
<proteinExistence type="predicted"/>